<dbReference type="PIRSF" id="PIRSF017292">
    <property type="entry name" value="UCP017292_Znf_CHY"/>
    <property type="match status" value="1"/>
</dbReference>
<gene>
    <name evidence="1" type="ORF">SAMN05518683_105130</name>
</gene>
<reference evidence="2" key="1">
    <citation type="submission" date="2016-10" db="EMBL/GenBank/DDBJ databases">
        <authorList>
            <person name="Varghese N."/>
            <person name="Submissions S."/>
        </authorList>
    </citation>
    <scope>NUCLEOTIDE SEQUENCE [LARGE SCALE GENOMIC DNA]</scope>
    <source>
        <strain evidence="2">S7</strain>
    </source>
</reference>
<name>A0A1I5QER2_9BACI</name>
<dbReference type="EMBL" id="FOXD01000005">
    <property type="protein sequence ID" value="SFP44742.1"/>
    <property type="molecule type" value="Genomic_DNA"/>
</dbReference>
<dbReference type="AlphaFoldDB" id="A0A1I5QER2"/>
<dbReference type="Proteomes" id="UP000198892">
    <property type="component" value="Unassembled WGS sequence"/>
</dbReference>
<accession>A0A1I5QER2</accession>
<dbReference type="SUPFAM" id="SSF161219">
    <property type="entry name" value="CHY zinc finger-like"/>
    <property type="match status" value="1"/>
</dbReference>
<proteinExistence type="predicted"/>
<dbReference type="GO" id="GO:0008270">
    <property type="term" value="F:zinc ion binding"/>
    <property type="evidence" value="ECO:0007669"/>
    <property type="project" value="InterPro"/>
</dbReference>
<evidence type="ECO:0000313" key="1">
    <source>
        <dbReference type="EMBL" id="SFP44742.1"/>
    </source>
</evidence>
<dbReference type="InterPro" id="IPR016694">
    <property type="entry name" value="UCP017292"/>
</dbReference>
<protein>
    <submittedName>
        <fullName evidence="1">Uncharacterized protein, contains Zn-finger domain of CHY type</fullName>
    </submittedName>
</protein>
<sequence length="110" mass="12844">MKIMIKDNVVYGVDMDHETRCAHYHEHHDVIAIKCYCCKSYYCCYECHKELCHAPPKTWPQEEFHKEAVLCGTCAARLSIHDYLKSGYQCPSCSAPFNPGCRLHYSLYFQ</sequence>
<organism evidence="1 2">
    <name type="scientific">Salibacterium halotolerans</name>
    <dbReference type="NCBI Taxonomy" id="1884432"/>
    <lineage>
        <taxon>Bacteria</taxon>
        <taxon>Bacillati</taxon>
        <taxon>Bacillota</taxon>
        <taxon>Bacilli</taxon>
        <taxon>Bacillales</taxon>
        <taxon>Bacillaceae</taxon>
    </lineage>
</organism>
<evidence type="ECO:0000313" key="2">
    <source>
        <dbReference type="Proteomes" id="UP000198892"/>
    </source>
</evidence>
<dbReference type="RefSeq" id="WP_342028599.1">
    <property type="nucleotide sequence ID" value="NZ_FOXD01000005.1"/>
</dbReference>
<dbReference type="InterPro" id="IPR037274">
    <property type="entry name" value="Znf_CHY_sf"/>
</dbReference>
<keyword evidence="2" id="KW-1185">Reference proteome</keyword>